<dbReference type="OrthoDB" id="1490270at2"/>
<dbReference type="PANTHER" id="PTHR43854">
    <property type="entry name" value="INDOLEPYRUVATE OXIDOREDUCTASE SUBUNIT IORB"/>
    <property type="match status" value="1"/>
</dbReference>
<keyword evidence="1" id="KW-0560">Oxidoreductase</keyword>
<dbReference type="InterPro" id="IPR002869">
    <property type="entry name" value="Pyrv_flavodox_OxRed_cen"/>
</dbReference>
<evidence type="ECO:0000313" key="5">
    <source>
        <dbReference type="Proteomes" id="UP000007058"/>
    </source>
</evidence>
<accession>Q2WAZ1</accession>
<evidence type="ECO:0000259" key="3">
    <source>
        <dbReference type="Pfam" id="PF20169"/>
    </source>
</evidence>
<evidence type="ECO:0000259" key="2">
    <source>
        <dbReference type="Pfam" id="PF01558"/>
    </source>
</evidence>
<dbReference type="InterPro" id="IPR052198">
    <property type="entry name" value="IorB_Oxidoreductase"/>
</dbReference>
<name>Q2WAZ1_PARM1</name>
<dbReference type="STRING" id="342108.amb0180"/>
<gene>
    <name evidence="4" type="ordered locus">amb0180</name>
</gene>
<reference evidence="4 5" key="1">
    <citation type="journal article" date="2005" name="DNA Res.">
        <title>Complete genome sequence of the facultative anaerobic magnetotactic bacterium Magnetospirillum sp. strain AMB-1.</title>
        <authorList>
            <person name="Matsunaga T."/>
            <person name="Okamura Y."/>
            <person name="Fukuda Y."/>
            <person name="Wahyudi A.T."/>
            <person name="Murase Y."/>
            <person name="Takeyama H."/>
        </authorList>
    </citation>
    <scope>NUCLEOTIDE SEQUENCE [LARGE SCALE GENOMIC DNA]</scope>
    <source>
        <strain evidence="5">ATCC 700264 / AMB-1</strain>
    </source>
</reference>
<feature type="domain" description="Pyruvate/ketoisovalerate oxidoreductase catalytic" evidence="2">
    <location>
        <begin position="15"/>
        <end position="206"/>
    </location>
</feature>
<dbReference type="RefSeq" id="WP_011382627.1">
    <property type="nucleotide sequence ID" value="NC_007626.1"/>
</dbReference>
<dbReference type="Proteomes" id="UP000007058">
    <property type="component" value="Chromosome"/>
</dbReference>
<dbReference type="InterPro" id="IPR019752">
    <property type="entry name" value="Pyrv/ketoisovalerate_OxRed_cat"/>
</dbReference>
<dbReference type="HOGENOM" id="CLU_037854_0_0_5"/>
<proteinExistence type="predicted"/>
<dbReference type="AlphaFoldDB" id="Q2WAZ1"/>
<dbReference type="InterPro" id="IPR046667">
    <property type="entry name" value="DUF6537"/>
</dbReference>
<feature type="domain" description="DUF6537" evidence="3">
    <location>
        <begin position="245"/>
        <end position="453"/>
    </location>
</feature>
<dbReference type="GO" id="GO:0016903">
    <property type="term" value="F:oxidoreductase activity, acting on the aldehyde or oxo group of donors"/>
    <property type="evidence" value="ECO:0007669"/>
    <property type="project" value="InterPro"/>
</dbReference>
<dbReference type="Pfam" id="PF01558">
    <property type="entry name" value="POR"/>
    <property type="match status" value="1"/>
</dbReference>
<dbReference type="NCBIfam" id="NF006179">
    <property type="entry name" value="PRK08312.1"/>
    <property type="match status" value="1"/>
</dbReference>
<evidence type="ECO:0000256" key="1">
    <source>
        <dbReference type="ARBA" id="ARBA00023002"/>
    </source>
</evidence>
<dbReference type="EMBL" id="AP007255">
    <property type="protein sequence ID" value="BAE48984.1"/>
    <property type="molecule type" value="Genomic_DNA"/>
</dbReference>
<organism evidence="4 5">
    <name type="scientific">Paramagnetospirillum magneticum (strain ATCC 700264 / AMB-1)</name>
    <name type="common">Magnetospirillum magneticum</name>
    <dbReference type="NCBI Taxonomy" id="342108"/>
    <lineage>
        <taxon>Bacteria</taxon>
        <taxon>Pseudomonadati</taxon>
        <taxon>Pseudomonadota</taxon>
        <taxon>Alphaproteobacteria</taxon>
        <taxon>Rhodospirillales</taxon>
        <taxon>Magnetospirillaceae</taxon>
        <taxon>Paramagnetospirillum</taxon>
    </lineage>
</organism>
<dbReference type="Pfam" id="PF20169">
    <property type="entry name" value="DUF6537"/>
    <property type="match status" value="1"/>
</dbReference>
<protein>
    <submittedName>
        <fullName evidence="4">Ferredoxin oxidoreductase and related 2-oxoacid ferredoxin oxidoreductase</fullName>
    </submittedName>
</protein>
<dbReference type="KEGG" id="mag:amb0180"/>
<sequence>MSTPHPLCIVVAAMGGEGGGVLTDWIVEAAHASGLAVQSTSVPGVAQRTGATTYYVEIFPTPLAELGDARPILALSPSLGEVDLIVATELMEAARCVTRGWSDPARTQLIASSHRVHAVAEKMEMGDGRYDGDRLRAAIQAGSRHHLLFDMEQAAKSAGCIVNAVLLGAVAGSGLLPIAPETFEEQIVASAKAVESNLRGFRLGLQAARGEIPAASTASHKRPHAEVPGSELVAVQLGFLPAAARALAEEGVKRLTAYQDARYAGLYVERLRALSQVSADEALLARVAKHLAVRMSFEDVIHVARLKTDPARLERIRAEVSARPGQPVVVRDFLKPGLEEICALLPGVLARPILAAAHGGGWAGKAAWGRQVNASGIFGFATLRLLAALKLWRRHSYRFHQEQAAIEDWLAALGDAARLSPALGIEVAECARLIKGYGETWNRGSANFRRIREAVIIPAAAGRWSLDFALDAIANARAAALADPEGAGLDRTLAAIAERAAA</sequence>
<dbReference type="SUPFAM" id="SSF53323">
    <property type="entry name" value="Pyruvate-ferredoxin oxidoreductase, PFOR, domain III"/>
    <property type="match status" value="1"/>
</dbReference>
<evidence type="ECO:0000313" key="4">
    <source>
        <dbReference type="EMBL" id="BAE48984.1"/>
    </source>
</evidence>
<dbReference type="PANTHER" id="PTHR43854:SF1">
    <property type="entry name" value="INDOLEPYRUVATE OXIDOREDUCTASE SUBUNIT IORB"/>
    <property type="match status" value="1"/>
</dbReference>
<dbReference type="Gene3D" id="3.40.920.10">
    <property type="entry name" value="Pyruvate-ferredoxin oxidoreductase, PFOR, domain III"/>
    <property type="match status" value="1"/>
</dbReference>
<keyword evidence="5" id="KW-1185">Reference proteome</keyword>